<feature type="domain" description="Outer membrane protein beta-barrel" evidence="3">
    <location>
        <begin position="455"/>
        <end position="931"/>
    </location>
</feature>
<dbReference type="Proteomes" id="UP000030889">
    <property type="component" value="Unassembled WGS sequence"/>
</dbReference>
<dbReference type="EMBL" id="JRGF01000004">
    <property type="protein sequence ID" value="KHE42370.1"/>
    <property type="molecule type" value="Genomic_DNA"/>
</dbReference>
<keyword evidence="5" id="KW-1185">Reference proteome</keyword>
<dbReference type="Gene3D" id="2.60.40.1120">
    <property type="entry name" value="Carboxypeptidase-like, regulatory domain"/>
    <property type="match status" value="1"/>
</dbReference>
<comment type="caution">
    <text evidence="4">The sequence shown here is derived from an EMBL/GenBank/DDBJ whole genome shotgun (WGS) entry which is preliminary data.</text>
</comment>
<protein>
    <recommendedName>
        <fullName evidence="3">Outer membrane protein beta-barrel domain-containing protein</fullName>
    </recommendedName>
</protein>
<organism evidence="4 5">
    <name type="scientific">Alistipes inops</name>
    <dbReference type="NCBI Taxonomy" id="1501391"/>
    <lineage>
        <taxon>Bacteria</taxon>
        <taxon>Pseudomonadati</taxon>
        <taxon>Bacteroidota</taxon>
        <taxon>Bacteroidia</taxon>
        <taxon>Bacteroidales</taxon>
        <taxon>Rikenellaceae</taxon>
        <taxon>Alistipes</taxon>
    </lineage>
</organism>
<dbReference type="SUPFAM" id="SSF56935">
    <property type="entry name" value="Porins"/>
    <property type="match status" value="1"/>
</dbReference>
<dbReference type="SUPFAM" id="SSF49464">
    <property type="entry name" value="Carboxypeptidase regulatory domain-like"/>
    <property type="match status" value="1"/>
</dbReference>
<feature type="chain" id="PRO_5045440383" description="Outer membrane protein beta-barrel domain-containing protein" evidence="2">
    <location>
        <begin position="20"/>
        <end position="977"/>
    </location>
</feature>
<evidence type="ECO:0000256" key="1">
    <source>
        <dbReference type="SAM" id="MobiDB-lite"/>
    </source>
</evidence>
<reference evidence="4 5" key="1">
    <citation type="submission" date="2014-09" db="EMBL/GenBank/DDBJ databases">
        <title>Alistipes sp. 627, sp. nov., a novel member of the family Rikenellaceae isolated from human faeces.</title>
        <authorList>
            <person name="Shkoporov A.N."/>
            <person name="Chaplin A.V."/>
            <person name="Motuzova O.V."/>
            <person name="Kafarskaia L.I."/>
            <person name="Khokhlova E.V."/>
            <person name="Efimov B.A."/>
        </authorList>
    </citation>
    <scope>NUCLEOTIDE SEQUENCE [LARGE SCALE GENOMIC DNA]</scope>
    <source>
        <strain evidence="4 5">627</strain>
    </source>
</reference>
<sequence length="977" mass="107425">MRRFAGLLVLLLTAAQAYAAAPGRITGTVVDAADGESLPGAVVEVVPVGGDGSSKSAMSEVNGRFTVASVPYGDYTVRVSFLGYADFEKEVTVEAPVLDLGRIEMRLDDNEIEAVVLEVPAMRTSQKGDTVVYNASAFKVAADADTESLLAKMPGIMISADGTVEAQGEEIQKVFVDGKEFFGDDVSTAIKNLPAEVVENVEVFNKLSDQAEFTGLDDGEGYKALNIVTSESKRRGQFGKLYAAYGYPKYYTAGGNVNIFEGDSRISIIGLANNLNQQNFSFEDILGVVNTGGSSSSGGRMGGRRGGMGSFLVRPMDGISTVQAVGVNYSDTWGRRDNMEVTASYFFNHSKNRNEFVNETWQNPGSQYDYETGASGAENYNHRFNARIDYKINDNQNLMLRPYFRYQKYTGTESSQTDMSELEDDVEEAIQSILGSDGSDRSGYNAGLSALYRMKLGKQGRTLTFNLDGSYSKNRELQLVEEYYYLPRYAEGMVADSVANQRIAGDSYSYSLGGGLTYTEPLGKRSQLNLEYRINYDYSDAEKLTYLWDPVLELISPELSEELSTMNNSGYLTHRAGPGYRYSDGKTNVSASLMYQYSTLDNATEYPATVAPYVNYSFNNLVYSAMANVNFDAQNTLRIHARSRTNNPSVSQLQDVPDFSNSTYVRGGNAALRPAYTNRLHAFYINSNVAKGQTFTVMLGAEYTSDYIGDSIVTYDASRPFVIPNSTNVLQQGQRYARYANIGNSWSVRAGLSYGLPVKFLGSNLNFNVGATFAQTPNIVDGARFMRSENYFDGGVQLSSNISENIDFTILYNGSYNIASGISNGVRTDDRFVNQYASASIKWVIWKGITFTGNASYTQYKGITNKYDEQYVLCNLYIGKKVFRSQLGEISIGVNDLFNQNTSFRRTVQSSYIQNSTNLAIGRYISLQFVYNLRNFGKKATRAASQYDNFDTGGSGSVGVQRPGGMPGPGGPPPHVR</sequence>
<dbReference type="RefSeq" id="WP_035472463.1">
    <property type="nucleotide sequence ID" value="NZ_JRGF01000004.1"/>
</dbReference>
<evidence type="ECO:0000313" key="4">
    <source>
        <dbReference type="EMBL" id="KHE42370.1"/>
    </source>
</evidence>
<name>A0ABR4YJF2_9BACT</name>
<keyword evidence="2" id="KW-0732">Signal</keyword>
<evidence type="ECO:0000256" key="2">
    <source>
        <dbReference type="SAM" id="SignalP"/>
    </source>
</evidence>
<dbReference type="Pfam" id="PF14905">
    <property type="entry name" value="OMP_b-brl_3"/>
    <property type="match status" value="1"/>
</dbReference>
<gene>
    <name evidence="4" type="ORF">LG35_03780</name>
</gene>
<dbReference type="InterPro" id="IPR008969">
    <property type="entry name" value="CarboxyPept-like_regulatory"/>
</dbReference>
<evidence type="ECO:0000313" key="5">
    <source>
        <dbReference type="Proteomes" id="UP000030889"/>
    </source>
</evidence>
<dbReference type="InterPro" id="IPR041700">
    <property type="entry name" value="OMP_b-brl_3"/>
</dbReference>
<proteinExistence type="predicted"/>
<feature type="region of interest" description="Disordered" evidence="1">
    <location>
        <begin position="952"/>
        <end position="977"/>
    </location>
</feature>
<dbReference type="Pfam" id="PF13620">
    <property type="entry name" value="CarboxypepD_reg"/>
    <property type="match status" value="1"/>
</dbReference>
<accession>A0ABR4YJF2</accession>
<feature type="signal peptide" evidence="2">
    <location>
        <begin position="1"/>
        <end position="19"/>
    </location>
</feature>
<evidence type="ECO:0000259" key="3">
    <source>
        <dbReference type="Pfam" id="PF14905"/>
    </source>
</evidence>